<name>A0A3N4HF90_ASCIM</name>
<reference evidence="2 3" key="1">
    <citation type="journal article" date="2018" name="Nat. Ecol. Evol.">
        <title>Pezizomycetes genomes reveal the molecular basis of ectomycorrhizal truffle lifestyle.</title>
        <authorList>
            <person name="Murat C."/>
            <person name="Payen T."/>
            <person name="Noel B."/>
            <person name="Kuo A."/>
            <person name="Morin E."/>
            <person name="Chen J."/>
            <person name="Kohler A."/>
            <person name="Krizsan K."/>
            <person name="Balestrini R."/>
            <person name="Da Silva C."/>
            <person name="Montanini B."/>
            <person name="Hainaut M."/>
            <person name="Levati E."/>
            <person name="Barry K.W."/>
            <person name="Belfiori B."/>
            <person name="Cichocki N."/>
            <person name="Clum A."/>
            <person name="Dockter R.B."/>
            <person name="Fauchery L."/>
            <person name="Guy J."/>
            <person name="Iotti M."/>
            <person name="Le Tacon F."/>
            <person name="Lindquist E.A."/>
            <person name="Lipzen A."/>
            <person name="Malagnac F."/>
            <person name="Mello A."/>
            <person name="Molinier V."/>
            <person name="Miyauchi S."/>
            <person name="Poulain J."/>
            <person name="Riccioni C."/>
            <person name="Rubini A."/>
            <person name="Sitrit Y."/>
            <person name="Splivallo R."/>
            <person name="Traeger S."/>
            <person name="Wang M."/>
            <person name="Zifcakova L."/>
            <person name="Wipf D."/>
            <person name="Zambonelli A."/>
            <person name="Paolocci F."/>
            <person name="Nowrousian M."/>
            <person name="Ottonello S."/>
            <person name="Baldrian P."/>
            <person name="Spatafora J.W."/>
            <person name="Henrissat B."/>
            <person name="Nagy L.G."/>
            <person name="Aury J.M."/>
            <person name="Wincker P."/>
            <person name="Grigoriev I.V."/>
            <person name="Bonfante P."/>
            <person name="Martin F.M."/>
        </authorList>
    </citation>
    <scope>NUCLEOTIDE SEQUENCE [LARGE SCALE GENOMIC DNA]</scope>
    <source>
        <strain evidence="2 3">RN42</strain>
    </source>
</reference>
<sequence>MIASTIAKRQELRSNGTVLDDCLKEARENLHRKFHYVYLSKGKKPERSRSNHLNGKETRARNEYSGVVQIAYELEEETQENRAASSNIAYAAAKKTKTVPRANRREARLSTGTINISITTWLHTMGKQFNLRISTTGKQPGALGPNRTVSKHEKTNELDHLSLRIHNGEESRTSCQEQMIMYGNLETWKGRPGTSKAIKEHSVQDTDAPFVCPGRNTRNTSTTKQTDIYYVSPTGRKRDVYDIHWQYRVRYNCTAILVPEKQKAHGMITTRSVTTSSAQENSMIQSTSVYVLEGANRRGPSGYAHSDHG</sequence>
<keyword evidence="3" id="KW-1185">Reference proteome</keyword>
<dbReference type="Proteomes" id="UP000275078">
    <property type="component" value="Unassembled WGS sequence"/>
</dbReference>
<proteinExistence type="predicted"/>
<evidence type="ECO:0000256" key="1">
    <source>
        <dbReference type="SAM" id="MobiDB-lite"/>
    </source>
</evidence>
<accession>A0A3N4HF90</accession>
<evidence type="ECO:0000313" key="2">
    <source>
        <dbReference type="EMBL" id="RPA72835.1"/>
    </source>
</evidence>
<organism evidence="2 3">
    <name type="scientific">Ascobolus immersus RN42</name>
    <dbReference type="NCBI Taxonomy" id="1160509"/>
    <lineage>
        <taxon>Eukaryota</taxon>
        <taxon>Fungi</taxon>
        <taxon>Dikarya</taxon>
        <taxon>Ascomycota</taxon>
        <taxon>Pezizomycotina</taxon>
        <taxon>Pezizomycetes</taxon>
        <taxon>Pezizales</taxon>
        <taxon>Ascobolaceae</taxon>
        <taxon>Ascobolus</taxon>
    </lineage>
</organism>
<gene>
    <name evidence="2" type="ORF">BJ508DRAFT_314399</name>
</gene>
<protein>
    <submittedName>
        <fullName evidence="2">Uncharacterized protein</fullName>
    </submittedName>
</protein>
<feature type="region of interest" description="Disordered" evidence="1">
    <location>
        <begin position="200"/>
        <end position="219"/>
    </location>
</feature>
<dbReference type="AlphaFoldDB" id="A0A3N4HF90"/>
<evidence type="ECO:0000313" key="3">
    <source>
        <dbReference type="Proteomes" id="UP000275078"/>
    </source>
</evidence>
<dbReference type="EMBL" id="ML119844">
    <property type="protein sequence ID" value="RPA72835.1"/>
    <property type="molecule type" value="Genomic_DNA"/>
</dbReference>